<dbReference type="Pfam" id="PF00528">
    <property type="entry name" value="BPD_transp_1"/>
    <property type="match status" value="1"/>
</dbReference>
<dbReference type="PANTHER" id="PTHR43227:SF8">
    <property type="entry name" value="DIACETYLCHITOBIOSE UPTAKE SYSTEM PERMEASE PROTEIN DASB"/>
    <property type="match status" value="1"/>
</dbReference>
<sequence length="294" mass="32611">MNQTLRDRKALLVFVGPALTLYVMIVIVPIIWTVGYSLFEGSPITGFQFVGLGNYGKLWQDQDFINAFLFSARYALVVTAGQVGFGLLLALLYLFFLKRSSAFIRTLVFFPVVLPTVAVAQIFVKLFEITPQYGLVNAIFAAIGQESWVQPWLGRSDSAFWVAALMNIWTAMGFYAVILYAGLLDIPNEIIESARLDGANGFNLVVFVIQPLLTPVLVTSIIFSLNGTLKVFDQLLALTNGGPGKTTTPLTLYMYRVAFNYNDYGYGSTIAIILMIECLIVSLLAFRFARRDVS</sequence>
<feature type="transmembrane region" description="Helical" evidence="7">
    <location>
        <begin position="159"/>
        <end position="183"/>
    </location>
</feature>
<dbReference type="EMBL" id="CP000909">
    <property type="protein sequence ID" value="ABY33613.1"/>
    <property type="molecule type" value="Genomic_DNA"/>
</dbReference>
<dbReference type="GO" id="GO:0016020">
    <property type="term" value="C:membrane"/>
    <property type="evidence" value="ECO:0000318"/>
    <property type="project" value="GO_Central"/>
</dbReference>
<dbReference type="RefSeq" id="WP_012256269.1">
    <property type="nucleotide sequence ID" value="NC_010175.1"/>
</dbReference>
<proteinExistence type="inferred from homology"/>
<evidence type="ECO:0000256" key="3">
    <source>
        <dbReference type="ARBA" id="ARBA00022475"/>
    </source>
</evidence>
<feature type="domain" description="ABC transmembrane type-1" evidence="8">
    <location>
        <begin position="68"/>
        <end position="285"/>
    </location>
</feature>
<keyword evidence="6 7" id="KW-0472">Membrane</keyword>
<evidence type="ECO:0000256" key="5">
    <source>
        <dbReference type="ARBA" id="ARBA00022989"/>
    </source>
</evidence>
<dbReference type="InParanoid" id="A9WDK7"/>
<evidence type="ECO:0000313" key="10">
    <source>
        <dbReference type="Proteomes" id="UP000002008"/>
    </source>
</evidence>
<feature type="transmembrane region" description="Helical" evidence="7">
    <location>
        <begin position="103"/>
        <end position="124"/>
    </location>
</feature>
<dbReference type="HOGENOM" id="CLU_016047_0_0_0"/>
<dbReference type="Gene3D" id="1.10.3720.10">
    <property type="entry name" value="MetI-like"/>
    <property type="match status" value="1"/>
</dbReference>
<name>A9WDK7_CHLAA</name>
<gene>
    <name evidence="9" type="ordered locus">Caur_0363</name>
</gene>
<reference evidence="10" key="1">
    <citation type="journal article" date="2011" name="BMC Genomics">
        <title>Complete genome sequence of the filamentous anoxygenic phototrophic bacterium Chloroflexus aurantiacus.</title>
        <authorList>
            <person name="Tang K.H."/>
            <person name="Barry K."/>
            <person name="Chertkov O."/>
            <person name="Dalin E."/>
            <person name="Han C.S."/>
            <person name="Hauser L.J."/>
            <person name="Honchak B.M."/>
            <person name="Karbach L.E."/>
            <person name="Land M.L."/>
            <person name="Lapidus A."/>
            <person name="Larimer F.W."/>
            <person name="Mikhailova N."/>
            <person name="Pitluck S."/>
            <person name="Pierson B.K."/>
            <person name="Blankenship R.E."/>
        </authorList>
    </citation>
    <scope>NUCLEOTIDE SEQUENCE [LARGE SCALE GENOMIC DNA]</scope>
    <source>
        <strain evidence="10">ATCC 29366 / DSM 635 / J-10-fl</strain>
    </source>
</reference>
<dbReference type="Proteomes" id="UP000002008">
    <property type="component" value="Chromosome"/>
</dbReference>
<dbReference type="InterPro" id="IPR000515">
    <property type="entry name" value="MetI-like"/>
</dbReference>
<organism evidence="9 10">
    <name type="scientific">Chloroflexus aurantiacus (strain ATCC 29366 / DSM 635 / J-10-fl)</name>
    <dbReference type="NCBI Taxonomy" id="324602"/>
    <lineage>
        <taxon>Bacteria</taxon>
        <taxon>Bacillati</taxon>
        <taxon>Chloroflexota</taxon>
        <taxon>Chloroflexia</taxon>
        <taxon>Chloroflexales</taxon>
        <taxon>Chloroflexineae</taxon>
        <taxon>Chloroflexaceae</taxon>
        <taxon>Chloroflexus</taxon>
    </lineage>
</organism>
<dbReference type="CDD" id="cd06261">
    <property type="entry name" value="TM_PBP2"/>
    <property type="match status" value="1"/>
</dbReference>
<dbReference type="KEGG" id="cau:Caur_0363"/>
<keyword evidence="3" id="KW-1003">Cell membrane</keyword>
<comment type="subcellular location">
    <subcellularLocation>
        <location evidence="1 7">Cell membrane</location>
        <topology evidence="1 7">Multi-pass membrane protein</topology>
    </subcellularLocation>
</comment>
<keyword evidence="4 7" id="KW-0812">Transmembrane</keyword>
<dbReference type="PROSITE" id="PS50928">
    <property type="entry name" value="ABC_TM1"/>
    <property type="match status" value="1"/>
</dbReference>
<dbReference type="eggNOG" id="COG1175">
    <property type="taxonomic scope" value="Bacteria"/>
</dbReference>
<accession>A9WDK7</accession>
<dbReference type="SUPFAM" id="SSF161098">
    <property type="entry name" value="MetI-like"/>
    <property type="match status" value="1"/>
</dbReference>
<evidence type="ECO:0000256" key="7">
    <source>
        <dbReference type="RuleBase" id="RU363032"/>
    </source>
</evidence>
<evidence type="ECO:0000256" key="1">
    <source>
        <dbReference type="ARBA" id="ARBA00004651"/>
    </source>
</evidence>
<keyword evidence="5 7" id="KW-1133">Transmembrane helix</keyword>
<feature type="transmembrane region" description="Helical" evidence="7">
    <location>
        <begin position="204"/>
        <end position="225"/>
    </location>
</feature>
<dbReference type="PATRIC" id="fig|324602.8.peg.415"/>
<dbReference type="PANTHER" id="PTHR43227">
    <property type="entry name" value="BLL4140 PROTEIN"/>
    <property type="match status" value="1"/>
</dbReference>
<dbReference type="STRING" id="324602.Caur_0363"/>
<dbReference type="EnsemblBacteria" id="ABY33613">
    <property type="protein sequence ID" value="ABY33613"/>
    <property type="gene ID" value="Caur_0363"/>
</dbReference>
<evidence type="ECO:0000256" key="4">
    <source>
        <dbReference type="ARBA" id="ARBA00022692"/>
    </source>
</evidence>
<feature type="transmembrane region" description="Helical" evidence="7">
    <location>
        <begin position="12"/>
        <end position="32"/>
    </location>
</feature>
<dbReference type="InterPro" id="IPR050809">
    <property type="entry name" value="UgpAE/MalFG_permease"/>
</dbReference>
<dbReference type="GO" id="GO:0022857">
    <property type="term" value="F:transmembrane transporter activity"/>
    <property type="evidence" value="ECO:0000318"/>
    <property type="project" value="GO_Central"/>
</dbReference>
<dbReference type="InterPro" id="IPR035906">
    <property type="entry name" value="MetI-like_sf"/>
</dbReference>
<dbReference type="AlphaFoldDB" id="A9WDK7"/>
<evidence type="ECO:0000259" key="8">
    <source>
        <dbReference type="PROSITE" id="PS50928"/>
    </source>
</evidence>
<keyword evidence="10" id="KW-1185">Reference proteome</keyword>
<feature type="transmembrane region" description="Helical" evidence="7">
    <location>
        <begin position="74"/>
        <end position="96"/>
    </location>
</feature>
<evidence type="ECO:0000313" key="9">
    <source>
        <dbReference type="EMBL" id="ABY33613.1"/>
    </source>
</evidence>
<comment type="similarity">
    <text evidence="7">Belongs to the binding-protein-dependent transport system permease family.</text>
</comment>
<evidence type="ECO:0000256" key="6">
    <source>
        <dbReference type="ARBA" id="ARBA00023136"/>
    </source>
</evidence>
<keyword evidence="2 7" id="KW-0813">Transport</keyword>
<evidence type="ECO:0000256" key="2">
    <source>
        <dbReference type="ARBA" id="ARBA00022448"/>
    </source>
</evidence>
<feature type="transmembrane region" description="Helical" evidence="7">
    <location>
        <begin position="264"/>
        <end position="286"/>
    </location>
</feature>
<protein>
    <submittedName>
        <fullName evidence="9">Binding-protein-dependent transport systems inner membrane component</fullName>
    </submittedName>
</protein>
<dbReference type="GO" id="GO:0005886">
    <property type="term" value="C:plasma membrane"/>
    <property type="evidence" value="ECO:0007669"/>
    <property type="project" value="UniProtKB-SubCell"/>
</dbReference>